<dbReference type="Gene3D" id="3.10.350.10">
    <property type="entry name" value="LysM domain"/>
    <property type="match status" value="1"/>
</dbReference>
<feature type="compositionally biased region" description="Polar residues" evidence="1">
    <location>
        <begin position="65"/>
        <end position="87"/>
    </location>
</feature>
<dbReference type="PROSITE" id="PS51782">
    <property type="entry name" value="LYSM"/>
    <property type="match status" value="1"/>
</dbReference>
<dbReference type="AlphaFoldDB" id="A0A2X3Y1I8"/>
<feature type="region of interest" description="Disordered" evidence="1">
    <location>
        <begin position="64"/>
        <end position="105"/>
    </location>
</feature>
<reference evidence="4 5" key="1">
    <citation type="submission" date="2018-06" db="EMBL/GenBank/DDBJ databases">
        <authorList>
            <consortium name="Pathogen Informatics"/>
            <person name="Doyle S."/>
        </authorList>
    </citation>
    <scope>NUCLEOTIDE SEQUENCE [LARGE SCALE GENOMIC DNA]</scope>
    <source>
        <strain evidence="4 5">NCTC12278</strain>
    </source>
</reference>
<proteinExistence type="predicted"/>
<name>A0A2X3Y1I8_9STRE</name>
<feature type="region of interest" description="Disordered" evidence="1">
    <location>
        <begin position="1"/>
        <end position="22"/>
    </location>
</feature>
<dbReference type="NCBIfam" id="NF042931">
    <property type="entry name" value="SAG1386_EF1546"/>
    <property type="match status" value="1"/>
</dbReference>
<protein>
    <submittedName>
        <fullName evidence="4">LysM domain-containing protein</fullName>
    </submittedName>
</protein>
<gene>
    <name evidence="4" type="ORF">NCTC12278_01225</name>
</gene>
<keyword evidence="2" id="KW-0812">Transmembrane</keyword>
<dbReference type="InterPro" id="IPR018392">
    <property type="entry name" value="LysM"/>
</dbReference>
<sequence>MGNKPWEEKVTEDSSDKLTRQSASNDMVSTPILTILLSLFFLIIIGILFFVLYASNGGGNEKKASSTFYGSSKTTQTEASNQETQAISDSTGATTDATTTSSGDTIEVQSGEGAAAIAARAGISVEKLYELNPDHMTQGYWYANPGDQVKIN</sequence>
<feature type="domain" description="LysM" evidence="3">
    <location>
        <begin position="104"/>
        <end position="151"/>
    </location>
</feature>
<accession>A0A2X3Y1I8</accession>
<dbReference type="Pfam" id="PF01476">
    <property type="entry name" value="LysM"/>
    <property type="match status" value="1"/>
</dbReference>
<dbReference type="InterPro" id="IPR049981">
    <property type="entry name" value="SPy_0802-like"/>
</dbReference>
<organism evidence="4 5">
    <name type="scientific">Streptococcus ferus</name>
    <dbReference type="NCBI Taxonomy" id="1345"/>
    <lineage>
        <taxon>Bacteria</taxon>
        <taxon>Bacillati</taxon>
        <taxon>Bacillota</taxon>
        <taxon>Bacilli</taxon>
        <taxon>Lactobacillales</taxon>
        <taxon>Streptococcaceae</taxon>
        <taxon>Streptococcus</taxon>
    </lineage>
</organism>
<keyword evidence="5" id="KW-1185">Reference proteome</keyword>
<evidence type="ECO:0000313" key="4">
    <source>
        <dbReference type="EMBL" id="SQF40652.1"/>
    </source>
</evidence>
<feature type="compositionally biased region" description="Low complexity" evidence="1">
    <location>
        <begin position="88"/>
        <end position="105"/>
    </location>
</feature>
<evidence type="ECO:0000313" key="5">
    <source>
        <dbReference type="Proteomes" id="UP000249495"/>
    </source>
</evidence>
<evidence type="ECO:0000256" key="1">
    <source>
        <dbReference type="SAM" id="MobiDB-lite"/>
    </source>
</evidence>
<feature type="transmembrane region" description="Helical" evidence="2">
    <location>
        <begin position="32"/>
        <end position="53"/>
    </location>
</feature>
<dbReference type="InterPro" id="IPR036779">
    <property type="entry name" value="LysM_dom_sf"/>
</dbReference>
<dbReference type="OrthoDB" id="2242633at2"/>
<evidence type="ECO:0000256" key="2">
    <source>
        <dbReference type="SAM" id="Phobius"/>
    </source>
</evidence>
<dbReference type="SUPFAM" id="SSF54106">
    <property type="entry name" value="LysM domain"/>
    <property type="match status" value="1"/>
</dbReference>
<keyword evidence="2" id="KW-0472">Membrane</keyword>
<dbReference type="KEGG" id="sfer:NCTC12278_01225"/>
<dbReference type="STRING" id="1123303.GCA_000372425_00747"/>
<evidence type="ECO:0000259" key="3">
    <source>
        <dbReference type="PROSITE" id="PS51782"/>
    </source>
</evidence>
<keyword evidence="2" id="KW-1133">Transmembrane helix</keyword>
<dbReference type="RefSeq" id="WP_018030076.1">
    <property type="nucleotide sequence ID" value="NZ_LS483343.1"/>
</dbReference>
<feature type="compositionally biased region" description="Basic and acidic residues" evidence="1">
    <location>
        <begin position="1"/>
        <end position="19"/>
    </location>
</feature>
<dbReference type="Proteomes" id="UP000249495">
    <property type="component" value="Chromosome 1"/>
</dbReference>
<dbReference type="EMBL" id="LS483343">
    <property type="protein sequence ID" value="SQF40652.1"/>
    <property type="molecule type" value="Genomic_DNA"/>
</dbReference>